<comment type="function">
    <text evidence="7">Catalyzes the transfer of the diacylglyceryl group from phosphatidylglycerol to the sulfhydryl group of the N-terminal cysteine of a prolipoprotein, the first step in the formation of mature lipoproteins.</text>
</comment>
<dbReference type="HAMAP" id="MF_01147">
    <property type="entry name" value="Lgt"/>
    <property type="match status" value="1"/>
</dbReference>
<sequence length="291" mass="32270">MEESGQVSYWVHDLDPVIIQFTDTLAVRWYGLAYVAGFLVAFALLGLYWKKGRSQLSPQMLESMGMTMILGVMIGGRLGYFLLYEFSTFIANPLVFFKVWEGGMASHGGFAGVAVAALLTARKFKLHLLMLGDLVASVSAAGLFFGRVANFINGELWGKVTDVSWAVIFPASAPVGLPVQLIPPRHPSQLYEALLEGLFLFIYMQARFWMVKGREDPTKVGSPSSRPGHLTGEFLVFYSIGRWIAELFREPDAALIMGINRGSFYSLFLLIAGIFFIAWSRRSKLTNGQIG</sequence>
<keyword evidence="9" id="KW-1185">Reference proteome</keyword>
<feature type="transmembrane region" description="Helical" evidence="7">
    <location>
        <begin position="262"/>
        <end position="279"/>
    </location>
</feature>
<organism evidence="8 9">
    <name type="scientific">Oceanipulchritudo coccoides</name>
    <dbReference type="NCBI Taxonomy" id="2706888"/>
    <lineage>
        <taxon>Bacteria</taxon>
        <taxon>Pseudomonadati</taxon>
        <taxon>Verrucomicrobiota</taxon>
        <taxon>Opitutia</taxon>
        <taxon>Puniceicoccales</taxon>
        <taxon>Oceanipulchritudinaceae</taxon>
        <taxon>Oceanipulchritudo</taxon>
    </lineage>
</organism>
<name>A0A6B2M271_9BACT</name>
<dbReference type="GO" id="GO:0042158">
    <property type="term" value="P:lipoprotein biosynthetic process"/>
    <property type="evidence" value="ECO:0007669"/>
    <property type="project" value="UniProtKB-UniRule"/>
</dbReference>
<accession>A0A6B2M271</accession>
<keyword evidence="3 7" id="KW-0808">Transferase</keyword>
<feature type="transmembrane region" description="Helical" evidence="7">
    <location>
        <begin position="61"/>
        <end position="84"/>
    </location>
</feature>
<evidence type="ECO:0000256" key="4">
    <source>
        <dbReference type="ARBA" id="ARBA00022692"/>
    </source>
</evidence>
<evidence type="ECO:0000256" key="1">
    <source>
        <dbReference type="ARBA" id="ARBA00007150"/>
    </source>
</evidence>
<dbReference type="InterPro" id="IPR001640">
    <property type="entry name" value="Lgt"/>
</dbReference>
<dbReference type="GO" id="GO:0005886">
    <property type="term" value="C:plasma membrane"/>
    <property type="evidence" value="ECO:0007669"/>
    <property type="project" value="UniProtKB-SubCell"/>
</dbReference>
<feature type="transmembrane region" description="Helical" evidence="7">
    <location>
        <begin position="190"/>
        <end position="210"/>
    </location>
</feature>
<keyword evidence="6 7" id="KW-0472">Membrane</keyword>
<evidence type="ECO:0000313" key="9">
    <source>
        <dbReference type="Proteomes" id="UP000478417"/>
    </source>
</evidence>
<evidence type="ECO:0000313" key="8">
    <source>
        <dbReference type="EMBL" id="NDV61895.1"/>
    </source>
</evidence>
<comment type="caution">
    <text evidence="8">The sequence shown here is derived from an EMBL/GenBank/DDBJ whole genome shotgun (WGS) entry which is preliminary data.</text>
</comment>
<feature type="transmembrane region" description="Helical" evidence="7">
    <location>
        <begin position="165"/>
        <end position="183"/>
    </location>
</feature>
<feature type="transmembrane region" description="Helical" evidence="7">
    <location>
        <begin position="104"/>
        <end position="121"/>
    </location>
</feature>
<keyword evidence="8" id="KW-0449">Lipoprotein</keyword>
<dbReference type="AlphaFoldDB" id="A0A6B2M271"/>
<gene>
    <name evidence="7 8" type="primary">lgt</name>
    <name evidence="8" type="ORF">G0Q06_05480</name>
</gene>
<keyword evidence="5 7" id="KW-1133">Transmembrane helix</keyword>
<proteinExistence type="inferred from homology"/>
<dbReference type="PANTHER" id="PTHR30589">
    <property type="entry name" value="PROLIPOPROTEIN DIACYLGLYCERYL TRANSFERASE"/>
    <property type="match status" value="1"/>
</dbReference>
<protein>
    <recommendedName>
        <fullName evidence="7">Phosphatidylglycerol--prolipoprotein diacylglyceryl transferase</fullName>
        <ecNumber evidence="7">2.5.1.145</ecNumber>
    </recommendedName>
</protein>
<reference evidence="8 9" key="1">
    <citation type="submission" date="2020-02" db="EMBL/GenBank/DDBJ databases">
        <title>Albibacoteraceae fam. nov., the first described family within the subdivision 4 Verrucomicrobia.</title>
        <authorList>
            <person name="Xi F."/>
        </authorList>
    </citation>
    <scope>NUCLEOTIDE SEQUENCE [LARGE SCALE GENOMIC DNA]</scope>
    <source>
        <strain evidence="8 9">CK1056</strain>
    </source>
</reference>
<keyword evidence="2 7" id="KW-1003">Cell membrane</keyword>
<feature type="transmembrane region" description="Helical" evidence="7">
    <location>
        <begin position="29"/>
        <end position="49"/>
    </location>
</feature>
<dbReference type="EC" id="2.5.1.145" evidence="7"/>
<evidence type="ECO:0000256" key="5">
    <source>
        <dbReference type="ARBA" id="ARBA00022989"/>
    </source>
</evidence>
<dbReference type="RefSeq" id="WP_163963231.1">
    <property type="nucleotide sequence ID" value="NZ_JAAGNX010000001.1"/>
</dbReference>
<dbReference type="Proteomes" id="UP000478417">
    <property type="component" value="Unassembled WGS sequence"/>
</dbReference>
<evidence type="ECO:0000256" key="6">
    <source>
        <dbReference type="ARBA" id="ARBA00023136"/>
    </source>
</evidence>
<dbReference type="PANTHER" id="PTHR30589:SF0">
    <property type="entry name" value="PHOSPHATIDYLGLYCEROL--PROLIPOPROTEIN DIACYLGLYCERYL TRANSFERASE"/>
    <property type="match status" value="1"/>
</dbReference>
<comment type="subcellular location">
    <subcellularLocation>
        <location evidence="7">Cell membrane</location>
        <topology evidence="7">Multi-pass membrane protein</topology>
    </subcellularLocation>
</comment>
<comment type="catalytic activity">
    <reaction evidence="7">
        <text>L-cysteinyl-[prolipoprotein] + a 1,2-diacyl-sn-glycero-3-phospho-(1'-sn-glycerol) = an S-1,2-diacyl-sn-glyceryl-L-cysteinyl-[prolipoprotein] + sn-glycerol 1-phosphate + H(+)</text>
        <dbReference type="Rhea" id="RHEA:56712"/>
        <dbReference type="Rhea" id="RHEA-COMP:14679"/>
        <dbReference type="Rhea" id="RHEA-COMP:14680"/>
        <dbReference type="ChEBI" id="CHEBI:15378"/>
        <dbReference type="ChEBI" id="CHEBI:29950"/>
        <dbReference type="ChEBI" id="CHEBI:57685"/>
        <dbReference type="ChEBI" id="CHEBI:64716"/>
        <dbReference type="ChEBI" id="CHEBI:140658"/>
        <dbReference type="EC" id="2.5.1.145"/>
    </reaction>
</comment>
<dbReference type="Pfam" id="PF01790">
    <property type="entry name" value="LGT"/>
    <property type="match status" value="1"/>
</dbReference>
<comment type="pathway">
    <text evidence="7">Protein modification; lipoprotein biosynthesis (diacylglyceryl transfer).</text>
</comment>
<evidence type="ECO:0000256" key="7">
    <source>
        <dbReference type="HAMAP-Rule" id="MF_01147"/>
    </source>
</evidence>
<dbReference type="EMBL" id="JAAGNX010000001">
    <property type="protein sequence ID" value="NDV61895.1"/>
    <property type="molecule type" value="Genomic_DNA"/>
</dbReference>
<comment type="similarity">
    <text evidence="1 7">Belongs to the Lgt family.</text>
</comment>
<evidence type="ECO:0000256" key="3">
    <source>
        <dbReference type="ARBA" id="ARBA00022679"/>
    </source>
</evidence>
<evidence type="ECO:0000256" key="2">
    <source>
        <dbReference type="ARBA" id="ARBA00022475"/>
    </source>
</evidence>
<feature type="transmembrane region" description="Helical" evidence="7">
    <location>
        <begin position="128"/>
        <end position="145"/>
    </location>
</feature>
<dbReference type="GO" id="GO:0008961">
    <property type="term" value="F:phosphatidylglycerol-prolipoprotein diacylglyceryl transferase activity"/>
    <property type="evidence" value="ECO:0007669"/>
    <property type="project" value="UniProtKB-UniRule"/>
</dbReference>
<feature type="binding site" evidence="7">
    <location>
        <position position="147"/>
    </location>
    <ligand>
        <name>a 1,2-diacyl-sn-glycero-3-phospho-(1'-sn-glycerol)</name>
        <dbReference type="ChEBI" id="CHEBI:64716"/>
    </ligand>
</feature>
<keyword evidence="4 7" id="KW-0812">Transmembrane</keyword>
<dbReference type="PROSITE" id="PS01311">
    <property type="entry name" value="LGT"/>
    <property type="match status" value="1"/>
</dbReference>
<dbReference type="NCBIfam" id="TIGR00544">
    <property type="entry name" value="lgt"/>
    <property type="match status" value="1"/>
</dbReference>
<dbReference type="UniPathway" id="UPA00664"/>